<proteinExistence type="predicted"/>
<keyword evidence="1" id="KW-0732">Signal</keyword>
<dbReference type="OrthoDB" id="2433997at2759"/>
<evidence type="ECO:0000313" key="3">
    <source>
        <dbReference type="Proteomes" id="UP000789508"/>
    </source>
</evidence>
<dbReference type="AlphaFoldDB" id="A0A9N9CQN7"/>
<accession>A0A9N9CQN7</accession>
<evidence type="ECO:0000313" key="2">
    <source>
        <dbReference type="EMBL" id="CAG8607593.1"/>
    </source>
</evidence>
<dbReference type="EMBL" id="CAJVPS010004765">
    <property type="protein sequence ID" value="CAG8607593.1"/>
    <property type="molecule type" value="Genomic_DNA"/>
</dbReference>
<reference evidence="2" key="1">
    <citation type="submission" date="2021-06" db="EMBL/GenBank/DDBJ databases">
        <authorList>
            <person name="Kallberg Y."/>
            <person name="Tangrot J."/>
            <person name="Rosling A."/>
        </authorList>
    </citation>
    <scope>NUCLEOTIDE SEQUENCE</scope>
    <source>
        <strain evidence="2">FL130A</strain>
    </source>
</reference>
<organism evidence="2 3">
    <name type="scientific">Ambispora leptoticha</name>
    <dbReference type="NCBI Taxonomy" id="144679"/>
    <lineage>
        <taxon>Eukaryota</taxon>
        <taxon>Fungi</taxon>
        <taxon>Fungi incertae sedis</taxon>
        <taxon>Mucoromycota</taxon>
        <taxon>Glomeromycotina</taxon>
        <taxon>Glomeromycetes</taxon>
        <taxon>Archaeosporales</taxon>
        <taxon>Ambisporaceae</taxon>
        <taxon>Ambispora</taxon>
    </lineage>
</organism>
<feature type="chain" id="PRO_5040169387" evidence="1">
    <location>
        <begin position="18"/>
        <end position="153"/>
    </location>
</feature>
<gene>
    <name evidence="2" type="ORF">ALEPTO_LOCUS8420</name>
</gene>
<evidence type="ECO:0000256" key="1">
    <source>
        <dbReference type="SAM" id="SignalP"/>
    </source>
</evidence>
<name>A0A9N9CQN7_9GLOM</name>
<keyword evidence="3" id="KW-1185">Reference proteome</keyword>
<dbReference type="Proteomes" id="UP000789508">
    <property type="component" value="Unassembled WGS sequence"/>
</dbReference>
<sequence>MKSSLIIVLLLASFVFAVPLDKRQAPPNPPSCNGFRITSPVIAYYNYTEGQCYQVSFDKGASSVTFVTKVDLFKEADSTFVENEFTGNVDASTQIATPYFNLKIDGLPTGTYYYNVTAITSVPGESCFFRTVPFVGIVNPNSPPVQCPPYPPS</sequence>
<feature type="signal peptide" evidence="1">
    <location>
        <begin position="1"/>
        <end position="17"/>
    </location>
</feature>
<comment type="caution">
    <text evidence="2">The sequence shown here is derived from an EMBL/GenBank/DDBJ whole genome shotgun (WGS) entry which is preliminary data.</text>
</comment>
<protein>
    <submittedName>
        <fullName evidence="2">4737_t:CDS:1</fullName>
    </submittedName>
</protein>